<dbReference type="SFLD" id="SFLDS00003">
    <property type="entry name" value="Haloacid_Dehalogenase"/>
    <property type="match status" value="1"/>
</dbReference>
<dbReference type="Gene3D" id="3.40.50.1000">
    <property type="entry name" value="HAD superfamily/HAD-like"/>
    <property type="match status" value="1"/>
</dbReference>
<dbReference type="RefSeq" id="WP_209736104.1">
    <property type="nucleotide sequence ID" value="NZ_CP072611.1"/>
</dbReference>
<feature type="binding site" evidence="10">
    <location>
        <position position="26"/>
    </location>
    <ligand>
        <name>Mg(2+)</name>
        <dbReference type="ChEBI" id="CHEBI:18420"/>
    </ligand>
</feature>
<evidence type="ECO:0000256" key="4">
    <source>
        <dbReference type="ARBA" id="ARBA00006171"/>
    </source>
</evidence>
<dbReference type="InterPro" id="IPR006439">
    <property type="entry name" value="HAD-SF_hydro_IA"/>
</dbReference>
<evidence type="ECO:0000256" key="6">
    <source>
        <dbReference type="ARBA" id="ARBA00022723"/>
    </source>
</evidence>
<dbReference type="EMBL" id="JBHUIJ010000002">
    <property type="protein sequence ID" value="MFD2235951.1"/>
    <property type="molecule type" value="Genomic_DNA"/>
</dbReference>
<reference evidence="12" key="1">
    <citation type="journal article" date="2019" name="Int. J. Syst. Evol. Microbiol.">
        <title>The Global Catalogue of Microorganisms (GCM) 10K type strain sequencing project: providing services to taxonomists for standard genome sequencing and annotation.</title>
        <authorList>
            <consortium name="The Broad Institute Genomics Platform"/>
            <consortium name="The Broad Institute Genome Sequencing Center for Infectious Disease"/>
            <person name="Wu L."/>
            <person name="Ma J."/>
        </authorList>
    </citation>
    <scope>NUCLEOTIDE SEQUENCE [LARGE SCALE GENOMIC DNA]</scope>
    <source>
        <strain evidence="12">ZS-35-S2</strain>
    </source>
</reference>
<dbReference type="InterPro" id="IPR023198">
    <property type="entry name" value="PGP-like_dom2"/>
</dbReference>
<evidence type="ECO:0000256" key="5">
    <source>
        <dbReference type="ARBA" id="ARBA00013078"/>
    </source>
</evidence>
<dbReference type="EC" id="3.1.3.18" evidence="5 10"/>
<keyword evidence="6 10" id="KW-0479">Metal-binding</keyword>
<evidence type="ECO:0000313" key="11">
    <source>
        <dbReference type="EMBL" id="MFD2235951.1"/>
    </source>
</evidence>
<dbReference type="Gene3D" id="1.10.150.240">
    <property type="entry name" value="Putative phosphatase, domain 2"/>
    <property type="match status" value="1"/>
</dbReference>
<dbReference type="InterPro" id="IPR050155">
    <property type="entry name" value="HAD-like_hydrolase_sf"/>
</dbReference>
<keyword evidence="9 10" id="KW-0119">Carbohydrate metabolism</keyword>
<dbReference type="InterPro" id="IPR037512">
    <property type="entry name" value="PGPase_prok"/>
</dbReference>
<dbReference type="PANTHER" id="PTHR43434">
    <property type="entry name" value="PHOSPHOGLYCOLATE PHOSPHATASE"/>
    <property type="match status" value="1"/>
</dbReference>
<dbReference type="PANTHER" id="PTHR43434:SF1">
    <property type="entry name" value="PHOSPHOGLYCOLATE PHOSPHATASE"/>
    <property type="match status" value="1"/>
</dbReference>
<dbReference type="GO" id="GO:0016787">
    <property type="term" value="F:hydrolase activity"/>
    <property type="evidence" value="ECO:0007669"/>
    <property type="project" value="UniProtKB-KW"/>
</dbReference>
<dbReference type="SUPFAM" id="SSF56784">
    <property type="entry name" value="HAD-like"/>
    <property type="match status" value="1"/>
</dbReference>
<evidence type="ECO:0000256" key="7">
    <source>
        <dbReference type="ARBA" id="ARBA00022801"/>
    </source>
</evidence>
<sequence>MSHIPAISPIRYRTAPETLPPVAVFDLDGTLVDTAPDLAASLNHCLDRAGLPPVALEDVRPHAGHGARAMIEHAFAQAGRPLAEAEMGRQIERFLRYYEAHIADLSRLFPGAVALLDRMEAAGFRLAVCTNKTQALSEGLLRAFGLAGRFSAICGADTFHRRKPDPVHLLGTIENAGGGVAGSVMIGDTRTDVDAAFAAGIPSVLVDFGYCADDATKAAARLVISSFDALDAAAVHRLSRSAVESG</sequence>
<dbReference type="Pfam" id="PF13419">
    <property type="entry name" value="HAD_2"/>
    <property type="match status" value="1"/>
</dbReference>
<evidence type="ECO:0000256" key="2">
    <source>
        <dbReference type="ARBA" id="ARBA00001946"/>
    </source>
</evidence>
<gene>
    <name evidence="11" type="ORF">ACFSKQ_00550</name>
</gene>
<dbReference type="HAMAP" id="MF_00495">
    <property type="entry name" value="GPH_hydrolase_bact"/>
    <property type="match status" value="1"/>
</dbReference>
<feature type="binding site" evidence="10">
    <location>
        <position position="188"/>
    </location>
    <ligand>
        <name>Mg(2+)</name>
        <dbReference type="ChEBI" id="CHEBI:18420"/>
    </ligand>
</feature>
<protein>
    <recommendedName>
        <fullName evidence="5 10">Phosphoglycolate phosphatase</fullName>
        <shortName evidence="10">PGP</shortName>
        <shortName evidence="10">PGPase</shortName>
        <ecNumber evidence="5 10">3.1.3.18</ecNumber>
    </recommendedName>
</protein>
<organism evidence="11 12">
    <name type="scientific">Aureimonas populi</name>
    <dbReference type="NCBI Taxonomy" id="1701758"/>
    <lineage>
        <taxon>Bacteria</taxon>
        <taxon>Pseudomonadati</taxon>
        <taxon>Pseudomonadota</taxon>
        <taxon>Alphaproteobacteria</taxon>
        <taxon>Hyphomicrobiales</taxon>
        <taxon>Aurantimonadaceae</taxon>
        <taxon>Aureimonas</taxon>
    </lineage>
</organism>
<dbReference type="Proteomes" id="UP001597371">
    <property type="component" value="Unassembled WGS sequence"/>
</dbReference>
<dbReference type="InterPro" id="IPR023214">
    <property type="entry name" value="HAD_sf"/>
</dbReference>
<dbReference type="PRINTS" id="PR00413">
    <property type="entry name" value="HADHALOGNASE"/>
</dbReference>
<feature type="binding site" evidence="10">
    <location>
        <position position="28"/>
    </location>
    <ligand>
        <name>Mg(2+)</name>
        <dbReference type="ChEBI" id="CHEBI:18420"/>
    </ligand>
</feature>
<feature type="active site" description="Nucleophile" evidence="10">
    <location>
        <position position="26"/>
    </location>
</feature>
<evidence type="ECO:0000256" key="1">
    <source>
        <dbReference type="ARBA" id="ARBA00000830"/>
    </source>
</evidence>
<keyword evidence="12" id="KW-1185">Reference proteome</keyword>
<comment type="cofactor">
    <cofactor evidence="2 10">
        <name>Mg(2+)</name>
        <dbReference type="ChEBI" id="CHEBI:18420"/>
    </cofactor>
</comment>
<dbReference type="InterPro" id="IPR036412">
    <property type="entry name" value="HAD-like_sf"/>
</dbReference>
<comment type="pathway">
    <text evidence="3 10">Organic acid metabolism; glycolate biosynthesis; glycolate from 2-phosphoglycolate: step 1/1.</text>
</comment>
<dbReference type="SFLD" id="SFLDG01129">
    <property type="entry name" value="C1.5:_HAD__Beta-PGM__Phosphata"/>
    <property type="match status" value="1"/>
</dbReference>
<comment type="similarity">
    <text evidence="4 10">Belongs to the HAD-like hydrolase superfamily. CbbY/CbbZ/Gph/YieH family.</text>
</comment>
<comment type="function">
    <text evidence="10">Specifically catalyzes the dephosphorylation of 2-phosphoglycolate. Is involved in the dissimilation of the intracellular 2-phosphoglycolate formed during the DNA repair of 3'-phosphoglycolate ends, a major class of DNA lesions induced by oxidative stress.</text>
</comment>
<evidence type="ECO:0000256" key="8">
    <source>
        <dbReference type="ARBA" id="ARBA00022842"/>
    </source>
</evidence>
<dbReference type="InterPro" id="IPR041492">
    <property type="entry name" value="HAD_2"/>
</dbReference>
<evidence type="ECO:0000256" key="9">
    <source>
        <dbReference type="ARBA" id="ARBA00023277"/>
    </source>
</evidence>
<evidence type="ECO:0000256" key="10">
    <source>
        <dbReference type="HAMAP-Rule" id="MF_00495"/>
    </source>
</evidence>
<proteinExistence type="inferred from homology"/>
<accession>A0ABW5CG85</accession>
<keyword evidence="7 10" id="KW-0378">Hydrolase</keyword>
<comment type="caution">
    <text evidence="11">The sequence shown here is derived from an EMBL/GenBank/DDBJ whole genome shotgun (WGS) entry which is preliminary data.</text>
</comment>
<name>A0ABW5CG85_9HYPH</name>
<evidence type="ECO:0000256" key="3">
    <source>
        <dbReference type="ARBA" id="ARBA00004818"/>
    </source>
</evidence>
<evidence type="ECO:0000313" key="12">
    <source>
        <dbReference type="Proteomes" id="UP001597371"/>
    </source>
</evidence>
<comment type="catalytic activity">
    <reaction evidence="1 10">
        <text>2-phosphoglycolate + H2O = glycolate + phosphate</text>
        <dbReference type="Rhea" id="RHEA:14369"/>
        <dbReference type="ChEBI" id="CHEBI:15377"/>
        <dbReference type="ChEBI" id="CHEBI:29805"/>
        <dbReference type="ChEBI" id="CHEBI:43474"/>
        <dbReference type="ChEBI" id="CHEBI:58033"/>
        <dbReference type="EC" id="3.1.3.18"/>
    </reaction>
</comment>
<keyword evidence="8 10" id="KW-0460">Magnesium</keyword>